<organism evidence="1 2">
    <name type="scientific">Mucilaginibacter boryungensis</name>
    <dbReference type="NCBI Taxonomy" id="768480"/>
    <lineage>
        <taxon>Bacteria</taxon>
        <taxon>Pseudomonadati</taxon>
        <taxon>Bacteroidota</taxon>
        <taxon>Sphingobacteriia</taxon>
        <taxon>Sphingobacteriales</taxon>
        <taxon>Sphingobacteriaceae</taxon>
        <taxon>Mucilaginibacter</taxon>
    </lineage>
</organism>
<proteinExistence type="predicted"/>
<accession>A0ABR9XK38</accession>
<evidence type="ECO:0000313" key="1">
    <source>
        <dbReference type="EMBL" id="MBE9667636.1"/>
    </source>
</evidence>
<dbReference type="CDD" id="cd09598">
    <property type="entry name" value="M4_like"/>
    <property type="match status" value="1"/>
</dbReference>
<dbReference type="Proteomes" id="UP000632774">
    <property type="component" value="Unassembled WGS sequence"/>
</dbReference>
<evidence type="ECO:0000313" key="2">
    <source>
        <dbReference type="Proteomes" id="UP000632774"/>
    </source>
</evidence>
<name>A0ABR9XK38_9SPHI</name>
<sequence>MSNSAPYLIRKPDHRKLRGYAFDPSLSLKMDTVVINEIVYKVYWEEGLETGPSGEYLEVVDYDPSTGKFYTGVDLNHPHILASDGLDTSESNPMFHQQMVYAVAMTTIQNFEKALGRRAMWSNRKIDNEKGAYYNQFVEKLRIYPHALREANAYYSPQKKALLFGYFSASPDDVTLQMPGSLVFTCLSHDIVAHETSHALLDGMHSSYTTPANPDMLAFHEAFADIVALFQHFTFPDVLKHQIRKTRGDLESQNLLGELAQEFGKAIGHYGALRDAIGGIDPVTRQWKPQVPDPTAYTSTFEPHDRGSILVAAIFEAFLSIYKNRIADLLRIYTGGTGILPEGQIHPDLVDRLADEAAKTSGHVLRMCIRALDYCPPTDLNFGDYLRALITADVDSIREDTRGYRLAFIDAFRKRGIYPTGIKTLSVESLLYKAENIPTLNSSFDILGVFLREFREAVYYTDNRSKIFEITNAFIAGGDTGNGRIMGLHQRITTKFDGSAEFEKLTGLVFTDGWQALGIKTSKAHGFEAPSFSIDSLKLANRVGPDGKIINQIVLTMIQRSVVRFSFKNPDDWDSVTFAGVDPQPAAPFPEHCFEFRGSCTLIFDLDTLKLKYVISKPLIDLSQMAHGVKALNEDRLKKQFRFMCNEDNFNAFSLYFGDAFQSSPAEPFALIHQSC</sequence>
<keyword evidence="2" id="KW-1185">Reference proteome</keyword>
<dbReference type="RefSeq" id="WP_194107092.1">
    <property type="nucleotide sequence ID" value="NZ_JADFFM010000002.1"/>
</dbReference>
<protein>
    <recommendedName>
        <fullName evidence="3">Peptidase M4</fullName>
    </recommendedName>
</protein>
<comment type="caution">
    <text evidence="1">The sequence shown here is derived from an EMBL/GenBank/DDBJ whole genome shotgun (WGS) entry which is preliminary data.</text>
</comment>
<dbReference type="EMBL" id="JADFFM010000002">
    <property type="protein sequence ID" value="MBE9667636.1"/>
    <property type="molecule type" value="Genomic_DNA"/>
</dbReference>
<reference evidence="1 2" key="1">
    <citation type="submission" date="2020-10" db="EMBL/GenBank/DDBJ databases">
        <title>Mucilaginibacter mali sp. nov., isolated from rhizosphere soil of apple orchard.</title>
        <authorList>
            <person name="Lee J.-S."/>
            <person name="Kim H.S."/>
            <person name="Kim J.-S."/>
        </authorList>
    </citation>
    <scope>NUCLEOTIDE SEQUENCE [LARGE SCALE GENOMIC DNA]</scope>
    <source>
        <strain evidence="1 2">KCTC 23157</strain>
    </source>
</reference>
<gene>
    <name evidence="1" type="ORF">IRJ18_14780</name>
</gene>
<dbReference type="SUPFAM" id="SSF55486">
    <property type="entry name" value="Metalloproteases ('zincins'), catalytic domain"/>
    <property type="match status" value="1"/>
</dbReference>
<evidence type="ECO:0008006" key="3">
    <source>
        <dbReference type="Google" id="ProtNLM"/>
    </source>
</evidence>